<protein>
    <submittedName>
        <fullName evidence="2">Uncharacterized protein</fullName>
    </submittedName>
</protein>
<feature type="compositionally biased region" description="Polar residues" evidence="1">
    <location>
        <begin position="545"/>
        <end position="564"/>
    </location>
</feature>
<proteinExistence type="predicted"/>
<feature type="compositionally biased region" description="Low complexity" evidence="1">
    <location>
        <begin position="572"/>
        <end position="581"/>
    </location>
</feature>
<evidence type="ECO:0000256" key="1">
    <source>
        <dbReference type="SAM" id="MobiDB-lite"/>
    </source>
</evidence>
<feature type="region of interest" description="Disordered" evidence="1">
    <location>
        <begin position="541"/>
        <end position="581"/>
    </location>
</feature>
<accession>A0A0F7SNR1</accession>
<organism evidence="2">
    <name type="scientific">Phaffia rhodozyma</name>
    <name type="common">Yeast</name>
    <name type="synonym">Xanthophyllomyces dendrorhous</name>
    <dbReference type="NCBI Taxonomy" id="264483"/>
    <lineage>
        <taxon>Eukaryota</taxon>
        <taxon>Fungi</taxon>
        <taxon>Dikarya</taxon>
        <taxon>Basidiomycota</taxon>
        <taxon>Agaricomycotina</taxon>
        <taxon>Tremellomycetes</taxon>
        <taxon>Cystofilobasidiales</taxon>
        <taxon>Mrakiaceae</taxon>
        <taxon>Phaffia</taxon>
    </lineage>
</organism>
<name>A0A0F7SNR1_PHARH</name>
<evidence type="ECO:0000313" key="2">
    <source>
        <dbReference type="EMBL" id="CED83061.1"/>
    </source>
</evidence>
<feature type="compositionally biased region" description="Low complexity" evidence="1">
    <location>
        <begin position="292"/>
        <end position="301"/>
    </location>
</feature>
<feature type="region of interest" description="Disordered" evidence="1">
    <location>
        <begin position="593"/>
        <end position="659"/>
    </location>
</feature>
<sequence>MTCVVPCKDVDVSESDLAGKITLYGENTSIRPKESSDSSDASSYSFTCPIPARHTSSINIVDVDDNDDEDDIGSWDDRQFGVFRKLPFLGVPDDLKPVISNPIDIPKDQFLRAMPASSDSTILENIVIGGPKVSVTTCSSISNDISGGPEFSMVDETNEVLDDELNFTSGSLPSPSFNGCAQVPSVSVICLDSDSRCPVTDTRERSGEKEVEGRPCWLDISLDNGDISAGGDTRIDVAEKVVMIKPSDPLQGISSLSNTSKYISKRFGSSGSPCNNPFSSPAVPTTTARNESLGSSSSLNLNTLNRSTPSLTADLSSSFFSSPSLADLTNPNSPLIDVDDQSHSSPLKSSRRNILFTNVKKVDMVPPAPLPPPTVSTVQDSDSELEFGTEPDVDSIVNVPFSQSRRVPFPYSAPRSSLGNRSVASLSYPKKPEPSIDSIFGVPKLDDKIACATDNSDSRMKWMDRTVPRAPRWSKRRKMTFGDSDIDSPTARKHRLRQEEYGNLELNFTAWHGKLKHEVRDLKSTPPSRIDLANNKSRFDADCSIQPTNSLTTKSSLICPSPQMNRPRKRLASPSSPACASVSSPLTQACLAKEKNRSSQAEASLRRGVFDSYSERDNSPRTSEADQIEEEEKMEEEEEQILVDKSLPLPPPSSSPTPCTPSLSAVSVFSLASCLSCTPSGIKSSLPPASIIQSSANPIEFENDNQTSEDEDSPFMGRLFTCAYTRSVSPDTSWMKQRQLSVDVPDDEDPLACVDVW</sequence>
<feature type="region of interest" description="Disordered" evidence="1">
    <location>
        <begin position="268"/>
        <end position="301"/>
    </location>
</feature>
<feature type="compositionally biased region" description="Acidic residues" evidence="1">
    <location>
        <begin position="626"/>
        <end position="641"/>
    </location>
</feature>
<feature type="compositionally biased region" description="Polar residues" evidence="1">
    <location>
        <begin position="268"/>
        <end position="290"/>
    </location>
</feature>
<reference evidence="2" key="1">
    <citation type="submission" date="2014-08" db="EMBL/GenBank/DDBJ databases">
        <authorList>
            <person name="Sharma Rahul"/>
            <person name="Thines Marco"/>
        </authorList>
    </citation>
    <scope>NUCLEOTIDE SEQUENCE</scope>
</reference>
<feature type="compositionally biased region" description="Basic and acidic residues" evidence="1">
    <location>
        <begin position="604"/>
        <end position="619"/>
    </location>
</feature>
<feature type="compositionally biased region" description="Pro residues" evidence="1">
    <location>
        <begin position="648"/>
        <end position="659"/>
    </location>
</feature>
<dbReference type="EMBL" id="LN483142">
    <property type="protein sequence ID" value="CED83061.1"/>
    <property type="molecule type" value="Genomic_DNA"/>
</dbReference>
<dbReference type="AlphaFoldDB" id="A0A0F7SNR1"/>